<keyword evidence="4 7" id="KW-1133">Transmembrane helix</keyword>
<protein>
    <recommendedName>
        <fullName evidence="8">Major facilitator superfamily associated domain-containing protein</fullName>
    </recommendedName>
</protein>
<feature type="transmembrane region" description="Helical" evidence="7">
    <location>
        <begin position="731"/>
        <end position="750"/>
    </location>
</feature>
<evidence type="ECO:0000256" key="3">
    <source>
        <dbReference type="ARBA" id="ARBA00022692"/>
    </source>
</evidence>
<dbReference type="Pfam" id="PF07690">
    <property type="entry name" value="MFS_1"/>
    <property type="match status" value="1"/>
</dbReference>
<feature type="transmembrane region" description="Helical" evidence="7">
    <location>
        <begin position="620"/>
        <end position="639"/>
    </location>
</feature>
<dbReference type="Proteomes" id="UP000069272">
    <property type="component" value="Chromosome 2R"/>
</dbReference>
<keyword evidence="10" id="KW-1185">Reference proteome</keyword>
<comment type="similarity">
    <text evidence="2">Belongs to the major facilitator superfamily. MFSD6 family.</text>
</comment>
<feature type="transmembrane region" description="Helical" evidence="7">
    <location>
        <begin position="981"/>
        <end position="999"/>
    </location>
</feature>
<feature type="region of interest" description="Disordered" evidence="6">
    <location>
        <begin position="1"/>
        <end position="41"/>
    </location>
</feature>
<feature type="transmembrane region" description="Helical" evidence="7">
    <location>
        <begin position="1155"/>
        <end position="1172"/>
    </location>
</feature>
<dbReference type="Pfam" id="PF12832">
    <property type="entry name" value="MFS_1_like"/>
    <property type="match status" value="1"/>
</dbReference>
<feature type="transmembrane region" description="Helical" evidence="7">
    <location>
        <begin position="177"/>
        <end position="195"/>
    </location>
</feature>
<feature type="transmembrane region" description="Helical" evidence="7">
    <location>
        <begin position="790"/>
        <end position="809"/>
    </location>
</feature>
<feature type="transmembrane region" description="Helical" evidence="7">
    <location>
        <begin position="92"/>
        <end position="113"/>
    </location>
</feature>
<dbReference type="EnsemblMetazoa" id="AALB009295-RA">
    <property type="protein sequence ID" value="AALB009295-PA"/>
    <property type="gene ID" value="AALB009295"/>
</dbReference>
<dbReference type="SUPFAM" id="SSF103473">
    <property type="entry name" value="MFS general substrate transporter"/>
    <property type="match status" value="2"/>
</dbReference>
<feature type="region of interest" description="Disordered" evidence="6">
    <location>
        <begin position="303"/>
        <end position="323"/>
    </location>
</feature>
<feature type="transmembrane region" description="Helical" evidence="7">
    <location>
        <begin position="1125"/>
        <end position="1143"/>
    </location>
</feature>
<evidence type="ECO:0000256" key="1">
    <source>
        <dbReference type="ARBA" id="ARBA00004141"/>
    </source>
</evidence>
<feature type="domain" description="Major facilitator superfamily associated" evidence="8">
    <location>
        <begin position="728"/>
        <end position="1247"/>
    </location>
</feature>
<dbReference type="VEuPathDB" id="VectorBase:AALB20_027715"/>
<feature type="region of interest" description="Disordered" evidence="6">
    <location>
        <begin position="1330"/>
        <end position="1349"/>
    </location>
</feature>
<keyword evidence="3 7" id="KW-0812">Transmembrane</keyword>
<feature type="transmembrane region" description="Helical" evidence="7">
    <location>
        <begin position="215"/>
        <end position="233"/>
    </location>
</feature>
<dbReference type="GO" id="GO:0022857">
    <property type="term" value="F:transmembrane transporter activity"/>
    <property type="evidence" value="ECO:0007669"/>
    <property type="project" value="InterPro"/>
</dbReference>
<dbReference type="VEuPathDB" id="VectorBase:AALB009546"/>
<feature type="transmembrane region" description="Helical" evidence="7">
    <location>
        <begin position="944"/>
        <end position="961"/>
    </location>
</feature>
<feature type="transmembrane region" description="Helical" evidence="7">
    <location>
        <begin position="559"/>
        <end position="580"/>
    </location>
</feature>
<dbReference type="GO" id="GO:0016020">
    <property type="term" value="C:membrane"/>
    <property type="evidence" value="ECO:0007669"/>
    <property type="project" value="UniProtKB-SubCell"/>
</dbReference>
<feature type="transmembrane region" description="Helical" evidence="7">
    <location>
        <begin position="903"/>
        <end position="932"/>
    </location>
</feature>
<accession>A0A182FRW9</accession>
<dbReference type="InterPro" id="IPR011701">
    <property type="entry name" value="MFS"/>
</dbReference>
<dbReference type="STRING" id="7167.A0A182FRW9"/>
<feature type="transmembrane region" description="Helical" evidence="7">
    <location>
        <begin position="494"/>
        <end position="516"/>
    </location>
</feature>
<evidence type="ECO:0000259" key="8">
    <source>
        <dbReference type="Pfam" id="PF12832"/>
    </source>
</evidence>
<feature type="transmembrane region" description="Helical" evidence="7">
    <location>
        <begin position="528"/>
        <end position="547"/>
    </location>
</feature>
<dbReference type="VEuPathDB" id="VectorBase:AALB20_030367"/>
<evidence type="ECO:0000256" key="6">
    <source>
        <dbReference type="SAM" id="MobiDB-lite"/>
    </source>
</evidence>
<dbReference type="InterPro" id="IPR024989">
    <property type="entry name" value="MFS_assoc_dom"/>
</dbReference>
<dbReference type="InterPro" id="IPR051717">
    <property type="entry name" value="MFS_MFSD6"/>
</dbReference>
<comment type="subcellular location">
    <subcellularLocation>
        <location evidence="1">Membrane</location>
        <topology evidence="1">Multi-pass membrane protein</topology>
    </subcellularLocation>
</comment>
<dbReference type="PANTHER" id="PTHR16172:SF2">
    <property type="entry name" value="MAJOR FACILITATOR SUPERFAMILY DOMAIN-CONTAINING PROTEIN 6"/>
    <property type="match status" value="1"/>
</dbReference>
<evidence type="ECO:0000256" key="4">
    <source>
        <dbReference type="ARBA" id="ARBA00022989"/>
    </source>
</evidence>
<dbReference type="VEuPathDB" id="VectorBase:AALB017620"/>
<sequence length="1349" mass="147390">MPPQNSIELTTKPEADGANGKLLPTNGTNGKPERPEEPPTTTLIVPPDGGWGWLVMVASFFCNVIVDGIVMNVGSILVPIGNEFNVSSTESALVGSLLSGFYLLTGPFVSALANRWGFRIVTIIGAVVSAFGFFISMYATNIITLYITVGVIGGIGFCFIYVPSVITVGYYFEKWRAIATGVALCGSGVGTFIFAPLNKVLLGPTGDNWRETLGYQAGIILSSILFALVFRPIQPTEVTVKKDEDTPAEKGIRLGEGLPVVYTRPLPEGRYAYSMPNSSHNTWMGANPNYQYPTAAEIFRQGSGHNLDRRPSHTSGQLVSHNLQSTTKKLEKIQKRLAGQMTPDDTIHAHGFQTAHHELNPVGEADEEDTENGTLLAAPEQTTITAATTTSARRHTVSGRRPNEPAGSRHGSRRTLNEGARPMYRDDIFFTGSLARIPQYQSQTSLGYHMSVTRLPTQTDVEEEVEKQCKICPEAVRRTLATMLDMSLLKSPSFMMLAFSGFFTMMGFFVPFTYVKLRATSAGMADDVATFIVSAIGISNTIARIVCGLLSSFQSVNALHLNNVAITLGGIATMVSGVYITEATQFTYAGIFGIAIACFSALRSILVVDLMGLEKLTNAFGILCLFQGVAAFVGTPLAGKENIDTYPMQPFSNDYGGGYGGGYEQQEPQQAIPMRPQGVARPMVDPEAMGEVDPSQYPQAKESTHKIRGKSDILEMVFGSVDQELLPVKTFYFFFYSAFGSLFPLMGVYFKQMGMNPGQCGLLIGTRPFVEFLSAPFWGSYADRCKKGKMLLLASLGAWIIFTLPLGFIQPPATSCIERKNATDFELRTPQVPRILKRSIDESMLEEIAFGRVERAARPIAAAGVSPLDVSYANNFNEKLHRDWVSPLFSSIVYRTADIQKAFFLLLLLVIIGEFFSAPAITLADSAVITILGEDADRYGHQRMFGSLGWGLAMFFVGIALDHSTAFPDHPCGPEKQEKNYTICFATFSVLMGAALISATQIQFKYDYSQEQQEQVQVEKVPQEMTHEEQMQAQLAQQLQLPSLAASGAGTATAAPPPTALGAQTKMFAQTTREMPEWVTVLKQFKNLKCASFLFVAWFMGFGIGLIFTFLFWHLQDYGGSPTLFGVASVINHISEIFAYFFSFRLITQIGHVKVLCLGLVGNILRFLYISYLKNPWWVLPFEFMQGITHAAVWAACCSYIAHNTPQHLRSSAQGVLQGLHHGLGRGCGAVIGGMFVTYFGTTATFRGYGIICILVLAAFVFINFYRKDEGFISEIPTTEDPHQVAEETAHLAPHGVPSNPIPRALSSTRLNEIGQQNVDNGYGTYQTTGGALDVPGGAPKNPFGANQY</sequence>
<feature type="transmembrane region" description="Helical" evidence="7">
    <location>
        <begin position="586"/>
        <end position="608"/>
    </location>
</feature>
<feature type="transmembrane region" description="Helical" evidence="7">
    <location>
        <begin position="120"/>
        <end position="139"/>
    </location>
</feature>
<evidence type="ECO:0000313" key="9">
    <source>
        <dbReference type="EnsemblMetazoa" id="AALB009295-PA"/>
    </source>
</evidence>
<feature type="region of interest" description="Disordered" evidence="6">
    <location>
        <begin position="389"/>
        <end position="418"/>
    </location>
</feature>
<dbReference type="InterPro" id="IPR036259">
    <property type="entry name" value="MFS_trans_sf"/>
</dbReference>
<proteinExistence type="inferred from homology"/>
<dbReference type="CDD" id="cd17335">
    <property type="entry name" value="MFS_MFSD6"/>
    <property type="match status" value="1"/>
</dbReference>
<feature type="compositionally biased region" description="Polar residues" evidence="6">
    <location>
        <begin position="313"/>
        <end position="323"/>
    </location>
</feature>
<feature type="transmembrane region" description="Helical" evidence="7">
    <location>
        <begin position="1093"/>
        <end position="1113"/>
    </location>
</feature>
<organism evidence="9 10">
    <name type="scientific">Anopheles albimanus</name>
    <name type="common">New world malaria mosquito</name>
    <dbReference type="NCBI Taxonomy" id="7167"/>
    <lineage>
        <taxon>Eukaryota</taxon>
        <taxon>Metazoa</taxon>
        <taxon>Ecdysozoa</taxon>
        <taxon>Arthropoda</taxon>
        <taxon>Hexapoda</taxon>
        <taxon>Insecta</taxon>
        <taxon>Pterygota</taxon>
        <taxon>Neoptera</taxon>
        <taxon>Endopterygota</taxon>
        <taxon>Diptera</taxon>
        <taxon>Nematocera</taxon>
        <taxon>Culicoidea</taxon>
        <taxon>Culicidae</taxon>
        <taxon>Anophelinae</taxon>
        <taxon>Anopheles</taxon>
    </lineage>
</organism>
<dbReference type="PANTHER" id="PTHR16172">
    <property type="entry name" value="MAJOR FACILITATOR SUPERFAMILY DOMAIN-CONTAINING PROTEIN 6-LIKE"/>
    <property type="match status" value="1"/>
</dbReference>
<feature type="transmembrane region" description="Helical" evidence="7">
    <location>
        <begin position="145"/>
        <end position="170"/>
    </location>
</feature>
<evidence type="ECO:0000313" key="10">
    <source>
        <dbReference type="Proteomes" id="UP000069272"/>
    </source>
</evidence>
<dbReference type="Gene3D" id="1.20.1250.20">
    <property type="entry name" value="MFS general substrate transporter like domains"/>
    <property type="match status" value="5"/>
</dbReference>
<evidence type="ECO:0000256" key="5">
    <source>
        <dbReference type="ARBA" id="ARBA00023136"/>
    </source>
</evidence>
<reference evidence="9 10" key="1">
    <citation type="journal article" date="2017" name="G3 (Bethesda)">
        <title>The Physical Genome Mapping of Anopheles albimanus Corrected Scaffold Misassemblies and Identified Interarm Rearrangements in Genus Anopheles.</title>
        <authorList>
            <person name="Artemov G.N."/>
            <person name="Peery A.N."/>
            <person name="Jiang X."/>
            <person name="Tu Z."/>
            <person name="Stegniy V.N."/>
            <person name="Sharakhova M.V."/>
            <person name="Sharakhov I.V."/>
        </authorList>
    </citation>
    <scope>NUCLEOTIDE SEQUENCE [LARGE SCALE GENOMIC DNA]</scope>
    <source>
        <strain evidence="9 10">ALBI9_A</strain>
    </source>
</reference>
<keyword evidence="5 7" id="KW-0472">Membrane</keyword>
<evidence type="ECO:0000256" key="7">
    <source>
        <dbReference type="SAM" id="Phobius"/>
    </source>
</evidence>
<evidence type="ECO:0000256" key="2">
    <source>
        <dbReference type="ARBA" id="ARBA00005241"/>
    </source>
</evidence>
<feature type="transmembrane region" description="Helical" evidence="7">
    <location>
        <begin position="1248"/>
        <end position="1266"/>
    </location>
</feature>
<feature type="transmembrane region" description="Helical" evidence="7">
    <location>
        <begin position="53"/>
        <end position="80"/>
    </location>
</feature>
<reference evidence="9" key="2">
    <citation type="submission" date="2022-08" db="UniProtKB">
        <authorList>
            <consortium name="EnsemblMetazoa"/>
        </authorList>
    </citation>
    <scope>IDENTIFICATION</scope>
    <source>
        <strain evidence="9">STECLA/ALBI9_A</strain>
    </source>
</reference>
<name>A0A182FRW9_ANOAL</name>